<dbReference type="SUPFAM" id="SSF56801">
    <property type="entry name" value="Acetyl-CoA synthetase-like"/>
    <property type="match status" value="1"/>
</dbReference>
<dbReference type="InterPro" id="IPR000873">
    <property type="entry name" value="AMP-dep_synth/lig_dom"/>
</dbReference>
<evidence type="ECO:0000313" key="5">
    <source>
        <dbReference type="Proteomes" id="UP000398389"/>
    </source>
</evidence>
<dbReference type="GO" id="GO:0016020">
    <property type="term" value="C:membrane"/>
    <property type="evidence" value="ECO:0007669"/>
    <property type="project" value="TreeGrafter"/>
</dbReference>
<dbReference type="Proteomes" id="UP000398389">
    <property type="component" value="Unassembled WGS sequence"/>
</dbReference>
<evidence type="ECO:0000256" key="1">
    <source>
        <dbReference type="ARBA" id="ARBA00022741"/>
    </source>
</evidence>
<proteinExistence type="predicted"/>
<dbReference type="PROSITE" id="PS00455">
    <property type="entry name" value="AMP_BINDING"/>
    <property type="match status" value="1"/>
</dbReference>
<dbReference type="GO" id="GO:0004467">
    <property type="term" value="F:long-chain fatty acid-CoA ligase activity"/>
    <property type="evidence" value="ECO:0007669"/>
    <property type="project" value="TreeGrafter"/>
</dbReference>
<dbReference type="Pfam" id="PF00501">
    <property type="entry name" value="AMP-binding"/>
    <property type="match status" value="1"/>
</dbReference>
<name>A0A5E8BEQ3_9ASCO</name>
<feature type="domain" description="AMP-dependent synthetase/ligase" evidence="3">
    <location>
        <begin position="115"/>
        <end position="539"/>
    </location>
</feature>
<dbReference type="PANTHER" id="PTHR43272">
    <property type="entry name" value="LONG-CHAIN-FATTY-ACID--COA LIGASE"/>
    <property type="match status" value="1"/>
</dbReference>
<keyword evidence="2" id="KW-0067">ATP-binding</keyword>
<dbReference type="PANTHER" id="PTHR43272:SF33">
    <property type="entry name" value="AMP-BINDING DOMAIN-CONTAINING PROTEIN-RELATED"/>
    <property type="match status" value="1"/>
</dbReference>
<dbReference type="InterPro" id="IPR020845">
    <property type="entry name" value="AMP-binding_CS"/>
</dbReference>
<evidence type="ECO:0000313" key="4">
    <source>
        <dbReference type="EMBL" id="VVT49209.1"/>
    </source>
</evidence>
<organism evidence="4 5">
    <name type="scientific">Magnusiomyces paraingens</name>
    <dbReference type="NCBI Taxonomy" id="2606893"/>
    <lineage>
        <taxon>Eukaryota</taxon>
        <taxon>Fungi</taxon>
        <taxon>Dikarya</taxon>
        <taxon>Ascomycota</taxon>
        <taxon>Saccharomycotina</taxon>
        <taxon>Dipodascomycetes</taxon>
        <taxon>Dipodascales</taxon>
        <taxon>Dipodascaceae</taxon>
        <taxon>Magnusiomyces</taxon>
    </lineage>
</organism>
<dbReference type="InterPro" id="IPR042099">
    <property type="entry name" value="ANL_N_sf"/>
</dbReference>
<protein>
    <recommendedName>
        <fullName evidence="3">AMP-dependent synthetase/ligase domain-containing protein</fullName>
    </recommendedName>
</protein>
<dbReference type="AlphaFoldDB" id="A0A5E8BEQ3"/>
<keyword evidence="5" id="KW-1185">Reference proteome</keyword>
<evidence type="ECO:0000256" key="2">
    <source>
        <dbReference type="ARBA" id="ARBA00022840"/>
    </source>
</evidence>
<dbReference type="OrthoDB" id="1700726at2759"/>
<dbReference type="Gene3D" id="3.40.50.12780">
    <property type="entry name" value="N-terminal domain of ligase-like"/>
    <property type="match status" value="1"/>
</dbReference>
<keyword evidence="1" id="KW-0547">Nucleotide-binding</keyword>
<dbReference type="GO" id="GO:0005783">
    <property type="term" value="C:endoplasmic reticulum"/>
    <property type="evidence" value="ECO:0007669"/>
    <property type="project" value="TreeGrafter"/>
</dbReference>
<reference evidence="4 5" key="1">
    <citation type="submission" date="2019-09" db="EMBL/GenBank/DDBJ databases">
        <authorList>
            <person name="Brejova B."/>
        </authorList>
    </citation>
    <scope>NUCLEOTIDE SEQUENCE [LARGE SCALE GENOMIC DNA]</scope>
</reference>
<dbReference type="GO" id="GO:0005524">
    <property type="term" value="F:ATP binding"/>
    <property type="evidence" value="ECO:0007669"/>
    <property type="project" value="UniProtKB-KW"/>
</dbReference>
<dbReference type="RefSeq" id="XP_031852768.1">
    <property type="nucleotide sequence ID" value="XM_031996877.1"/>
</dbReference>
<accession>A0A5E8BEQ3</accession>
<dbReference type="GeneID" id="43580977"/>
<dbReference type="EMBL" id="CABVLU010000002">
    <property type="protein sequence ID" value="VVT49209.1"/>
    <property type="molecule type" value="Genomic_DNA"/>
</dbReference>
<sequence length="735" mass="81701">MVLPGSNFTPDVQKRIPTFPVEWDDSVDPKGPEFMNTITTITAVAGKKQAVALPGSEKPGYSAVYRNAHNPKKLVSVVHPNLRCTDDLFSATVKANPNSLCLGERQYNQVTKTWGPYTFQTYSEIDERVSHLSSGIINLVEKHAHQDPHKEQYTVGLYGPNSRNWVLTDLAANRTAVTPVALYDTLGPESTKYIVNLTNMPIIFASIAHIPYLLSAKKEMPTLKVIVSLNELEDPEYWEHPGHSKRDVLNAWAESVGVTLYSFTDVEDSGKHIPRKHRKPTADDIFTINFTSGTTGNPKGVILRHSAIAAGVTIIKYNDFFDQADTDAYLSFLPLAHIYERCNIHGMLSSGIKVGFIRGDITKLFEDMVMLKPTLVCGVPRIWNKMCTGIRTSTIEAPGKIGEITREAFEAKIKHLRATGESKHPKYDKVWTDNLRKSLGFENAKVLNSGSAPLAAENIDLMRCALGIKFSEGYGLTETTSGISVSNTHDNHSGSVGPITPTTEVCLRDLPELGYSINDKPNPRGEIMLRGPQVFHGYYKNEEETVKALEPDGWFHTGDVGMIDDIGRIYIIDRVKNMFKLAQGEYVAPERIEAFYSSASSLISQVFIDGNSFEIFLVAVIGVNPEPYCTLLKNKLNLEVSPTDVDALTASFKRKDARVEVLRQITQDIKSAGLKGFELIKNVQLFIEPLSPANGTLTPTLKIKRPDCRRYFNSVTSEMYQEGPLLDLSQNKNKI</sequence>
<evidence type="ECO:0000259" key="3">
    <source>
        <dbReference type="Pfam" id="PF00501"/>
    </source>
</evidence>
<gene>
    <name evidence="4" type="ORF">SAPINGB_P002157</name>
</gene>